<evidence type="ECO:0000313" key="3">
    <source>
        <dbReference type="EMBL" id="KAK8087612.1"/>
    </source>
</evidence>
<reference evidence="3 4" key="1">
    <citation type="submission" date="2023-01" db="EMBL/GenBank/DDBJ databases">
        <title>Analysis of 21 Apiospora genomes using comparative genomics revels a genus with tremendous synthesis potential of carbohydrate active enzymes and secondary metabolites.</title>
        <authorList>
            <person name="Sorensen T."/>
        </authorList>
    </citation>
    <scope>NUCLEOTIDE SEQUENCE [LARGE SCALE GENOMIC DNA]</scope>
    <source>
        <strain evidence="3 4">CBS 114990</strain>
    </source>
</reference>
<evidence type="ECO:0000256" key="2">
    <source>
        <dbReference type="SAM" id="Phobius"/>
    </source>
</evidence>
<dbReference type="EMBL" id="JAQQWN010000004">
    <property type="protein sequence ID" value="KAK8087612.1"/>
    <property type="molecule type" value="Genomic_DNA"/>
</dbReference>
<gene>
    <name evidence="3" type="ORF">PG997_002573</name>
</gene>
<proteinExistence type="predicted"/>
<organism evidence="3 4">
    <name type="scientific">Apiospora hydei</name>
    <dbReference type="NCBI Taxonomy" id="1337664"/>
    <lineage>
        <taxon>Eukaryota</taxon>
        <taxon>Fungi</taxon>
        <taxon>Dikarya</taxon>
        <taxon>Ascomycota</taxon>
        <taxon>Pezizomycotina</taxon>
        <taxon>Sordariomycetes</taxon>
        <taxon>Xylariomycetidae</taxon>
        <taxon>Amphisphaeriales</taxon>
        <taxon>Apiosporaceae</taxon>
        <taxon>Apiospora</taxon>
    </lineage>
</organism>
<keyword evidence="2" id="KW-1133">Transmembrane helix</keyword>
<feature type="transmembrane region" description="Helical" evidence="2">
    <location>
        <begin position="20"/>
        <end position="38"/>
    </location>
</feature>
<dbReference type="GeneID" id="92039948"/>
<name>A0ABR1WWT8_9PEZI</name>
<accession>A0ABR1WWT8</accession>
<feature type="region of interest" description="Disordered" evidence="1">
    <location>
        <begin position="88"/>
        <end position="111"/>
    </location>
</feature>
<keyword evidence="2" id="KW-0472">Membrane</keyword>
<evidence type="ECO:0000256" key="1">
    <source>
        <dbReference type="SAM" id="MobiDB-lite"/>
    </source>
</evidence>
<keyword evidence="2" id="KW-0812">Transmembrane</keyword>
<protein>
    <submittedName>
        <fullName evidence="3">Uncharacterized protein</fullName>
    </submittedName>
</protein>
<feature type="compositionally biased region" description="Pro residues" evidence="1">
    <location>
        <begin position="53"/>
        <end position="72"/>
    </location>
</feature>
<dbReference type="RefSeq" id="XP_066670506.1">
    <property type="nucleotide sequence ID" value="XM_066806888.1"/>
</dbReference>
<feature type="region of interest" description="Disordered" evidence="1">
    <location>
        <begin position="43"/>
        <end position="72"/>
    </location>
</feature>
<sequence length="111" mass="12392">MENPVIHLLARAIHTLHLLNLHQAVFFFFFFVHLIHPFSNSIRDQQTREAAPLPLPLLHPADPGPRPPPLPRPTCPRHVCDVECRSGGAVTSACKGCCGPKKKKPEQEPRP</sequence>
<dbReference type="Proteomes" id="UP001433268">
    <property type="component" value="Unassembled WGS sequence"/>
</dbReference>
<evidence type="ECO:0000313" key="4">
    <source>
        <dbReference type="Proteomes" id="UP001433268"/>
    </source>
</evidence>
<keyword evidence="4" id="KW-1185">Reference proteome</keyword>
<comment type="caution">
    <text evidence="3">The sequence shown here is derived from an EMBL/GenBank/DDBJ whole genome shotgun (WGS) entry which is preliminary data.</text>
</comment>